<keyword evidence="7 9" id="KW-0233">DNA recombination</keyword>
<keyword evidence="5 9" id="KW-0238">DNA-binding</keyword>
<accession>A0ABX8WSH8</accession>
<dbReference type="InterPro" id="IPR020816">
    <property type="entry name" value="Histone-like_DNA-bd_CS"/>
</dbReference>
<dbReference type="InterPro" id="IPR000119">
    <property type="entry name" value="Hist_DNA-bd"/>
</dbReference>
<evidence type="ECO:0000256" key="1">
    <source>
        <dbReference type="ARBA" id="ARBA00010529"/>
    </source>
</evidence>
<organism evidence="10 11">
    <name type="scientific">Lysobacter soyae</name>
    <dbReference type="NCBI Taxonomy" id="2764185"/>
    <lineage>
        <taxon>Bacteria</taxon>
        <taxon>Pseudomonadati</taxon>
        <taxon>Pseudomonadota</taxon>
        <taxon>Gammaproteobacteria</taxon>
        <taxon>Lysobacterales</taxon>
        <taxon>Lysobacteraceae</taxon>
        <taxon>Lysobacter</taxon>
    </lineage>
</organism>
<evidence type="ECO:0000313" key="11">
    <source>
        <dbReference type="Proteomes" id="UP000824755"/>
    </source>
</evidence>
<dbReference type="Proteomes" id="UP000824755">
    <property type="component" value="Chromosome"/>
</dbReference>
<reference evidence="10 11" key="1">
    <citation type="submission" date="2021-08" db="EMBL/GenBank/DDBJ databases">
        <title>Lysobacter sp. strain CJ11 Genome sequencing and assembly.</title>
        <authorList>
            <person name="Kim I."/>
        </authorList>
    </citation>
    <scope>NUCLEOTIDE SEQUENCE [LARGE SCALE GENOMIC DNA]</scope>
    <source>
        <strain evidence="10 11">CJ11</strain>
    </source>
</reference>
<keyword evidence="11" id="KW-1185">Reference proteome</keyword>
<dbReference type="PANTHER" id="PTHR33175:SF5">
    <property type="entry name" value="INTEGRATION HOST FACTOR SUBUNIT BETA"/>
    <property type="match status" value="1"/>
</dbReference>
<proteinExistence type="inferred from homology"/>
<comment type="similarity">
    <text evidence="1 8">Belongs to the bacterial histone-like protein family.</text>
</comment>
<name>A0ABX8WSH8_9GAMM</name>
<evidence type="ECO:0000256" key="9">
    <source>
        <dbReference type="RuleBase" id="RU003941"/>
    </source>
</evidence>
<gene>
    <name evidence="10" type="ORF">H8L67_04710</name>
</gene>
<protein>
    <recommendedName>
        <fullName evidence="2 9">Integration host factor subunit beta</fullName>
    </recommendedName>
</protein>
<dbReference type="PANTHER" id="PTHR33175">
    <property type="entry name" value="DNA-BINDING PROTEIN HU"/>
    <property type="match status" value="1"/>
</dbReference>
<dbReference type="SMART" id="SM00411">
    <property type="entry name" value="BHL"/>
    <property type="match status" value="1"/>
</dbReference>
<dbReference type="SUPFAM" id="SSF47729">
    <property type="entry name" value="IHF-like DNA-binding proteins"/>
    <property type="match status" value="1"/>
</dbReference>
<dbReference type="Gene3D" id="4.10.520.10">
    <property type="entry name" value="IHF-like DNA-binding proteins"/>
    <property type="match status" value="1"/>
</dbReference>
<evidence type="ECO:0000313" key="10">
    <source>
        <dbReference type="EMBL" id="QYR53782.1"/>
    </source>
</evidence>
<dbReference type="InterPro" id="IPR010992">
    <property type="entry name" value="IHF-like_DNA-bd_dom_sf"/>
</dbReference>
<sequence length="115" mass="12734">MSRHAKKVGIGAMTKSELIEKLHKQQPHLKTDDVELAVKLVLDAMTASLANHDRIEVRGFGSFSIHYRASRTGRNPRTGSAVELPAKHVPHFRPGKELRTMVTDVVPLEDSDAAE</sequence>
<dbReference type="InterPro" id="IPR005685">
    <property type="entry name" value="IHF_beta"/>
</dbReference>
<evidence type="ECO:0000256" key="5">
    <source>
        <dbReference type="ARBA" id="ARBA00023125"/>
    </source>
</evidence>
<dbReference type="NCBIfam" id="TIGR00988">
    <property type="entry name" value="hip"/>
    <property type="match status" value="1"/>
</dbReference>
<dbReference type="CDD" id="cd13836">
    <property type="entry name" value="IHF_B"/>
    <property type="match status" value="1"/>
</dbReference>
<keyword evidence="6 9" id="KW-0804">Transcription</keyword>
<dbReference type="PROSITE" id="PS00045">
    <property type="entry name" value="HISTONE_LIKE"/>
    <property type="match status" value="1"/>
</dbReference>
<dbReference type="EMBL" id="CP080544">
    <property type="protein sequence ID" value="QYR53782.1"/>
    <property type="molecule type" value="Genomic_DNA"/>
</dbReference>
<dbReference type="PRINTS" id="PR01727">
    <property type="entry name" value="DNABINDINGHU"/>
</dbReference>
<evidence type="ECO:0000256" key="7">
    <source>
        <dbReference type="ARBA" id="ARBA00023172"/>
    </source>
</evidence>
<evidence type="ECO:0000256" key="8">
    <source>
        <dbReference type="RuleBase" id="RU003939"/>
    </source>
</evidence>
<dbReference type="NCBIfam" id="NF001222">
    <property type="entry name" value="PRK00199.1"/>
    <property type="match status" value="1"/>
</dbReference>
<keyword evidence="4 9" id="KW-0805">Transcription regulation</keyword>
<keyword evidence="3 9" id="KW-0810">Translation regulation</keyword>
<comment type="function">
    <text evidence="9">This protein is one of the two subunits of integration host factor, a specific DNA-binding protein that functions in genetic recombination as well as in transcriptional and translational control.</text>
</comment>
<evidence type="ECO:0000256" key="4">
    <source>
        <dbReference type="ARBA" id="ARBA00023015"/>
    </source>
</evidence>
<evidence type="ECO:0000256" key="3">
    <source>
        <dbReference type="ARBA" id="ARBA00022845"/>
    </source>
</evidence>
<comment type="subunit">
    <text evidence="9">Heterodimer of an alpha and a beta chain.</text>
</comment>
<dbReference type="Pfam" id="PF00216">
    <property type="entry name" value="Bac_DNA_binding"/>
    <property type="match status" value="1"/>
</dbReference>
<evidence type="ECO:0000256" key="2">
    <source>
        <dbReference type="ARBA" id="ARBA00018700"/>
    </source>
</evidence>
<evidence type="ECO:0000256" key="6">
    <source>
        <dbReference type="ARBA" id="ARBA00023163"/>
    </source>
</evidence>